<evidence type="ECO:0000256" key="1">
    <source>
        <dbReference type="SAM" id="Phobius"/>
    </source>
</evidence>
<organism evidence="2 3">
    <name type="scientific">Euzebya pacifica</name>
    <dbReference type="NCBI Taxonomy" id="1608957"/>
    <lineage>
        <taxon>Bacteria</taxon>
        <taxon>Bacillati</taxon>
        <taxon>Actinomycetota</taxon>
        <taxon>Nitriliruptoria</taxon>
        <taxon>Euzebyales</taxon>
    </lineage>
</organism>
<accession>A0A346Y4U0</accession>
<evidence type="ECO:0000313" key="3">
    <source>
        <dbReference type="Proteomes" id="UP000264006"/>
    </source>
</evidence>
<dbReference type="AlphaFoldDB" id="A0A346Y4U0"/>
<feature type="transmembrane region" description="Helical" evidence="1">
    <location>
        <begin position="159"/>
        <end position="177"/>
    </location>
</feature>
<dbReference type="KEGG" id="euz:DVS28_a4830"/>
<gene>
    <name evidence="2" type="ORF">DVS28_a4830</name>
</gene>
<feature type="transmembrane region" description="Helical" evidence="1">
    <location>
        <begin position="310"/>
        <end position="327"/>
    </location>
</feature>
<evidence type="ECO:0000313" key="2">
    <source>
        <dbReference type="EMBL" id="AXV09487.1"/>
    </source>
</evidence>
<feature type="transmembrane region" description="Helical" evidence="1">
    <location>
        <begin position="118"/>
        <end position="139"/>
    </location>
</feature>
<feature type="transmembrane region" description="Helical" evidence="1">
    <location>
        <begin position="61"/>
        <end position="80"/>
    </location>
</feature>
<dbReference type="RefSeq" id="WP_114593664.1">
    <property type="nucleotide sequence ID" value="NZ_CP031165.1"/>
</dbReference>
<feature type="transmembrane region" description="Helical" evidence="1">
    <location>
        <begin position="238"/>
        <end position="256"/>
    </location>
</feature>
<feature type="transmembrane region" description="Helical" evidence="1">
    <location>
        <begin position="213"/>
        <end position="231"/>
    </location>
</feature>
<dbReference type="EMBL" id="CP031165">
    <property type="protein sequence ID" value="AXV09487.1"/>
    <property type="molecule type" value="Genomic_DNA"/>
</dbReference>
<name>A0A346Y4U0_9ACTN</name>
<dbReference type="Proteomes" id="UP000264006">
    <property type="component" value="Chromosome"/>
</dbReference>
<reference evidence="2 3" key="1">
    <citation type="submission" date="2018-09" db="EMBL/GenBank/DDBJ databases">
        <title>Complete genome sequence of Euzebya sp. DY32-46 isolated from seawater of Pacific Ocean.</title>
        <authorList>
            <person name="Xu L."/>
            <person name="Wu Y.-H."/>
            <person name="Xu X.-W."/>
        </authorList>
    </citation>
    <scope>NUCLEOTIDE SEQUENCE [LARGE SCALE GENOMIC DNA]</scope>
    <source>
        <strain evidence="2 3">DY32-46</strain>
    </source>
</reference>
<feature type="transmembrane region" description="Helical" evidence="1">
    <location>
        <begin position="86"/>
        <end position="106"/>
    </location>
</feature>
<keyword evidence="1" id="KW-1133">Transmembrane helix</keyword>
<keyword evidence="3" id="KW-1185">Reference proteome</keyword>
<feature type="transmembrane region" description="Helical" evidence="1">
    <location>
        <begin position="283"/>
        <end position="304"/>
    </location>
</feature>
<feature type="transmembrane region" description="Helical" evidence="1">
    <location>
        <begin position="262"/>
        <end position="278"/>
    </location>
</feature>
<dbReference type="OrthoDB" id="9836106at2"/>
<keyword evidence="1" id="KW-0472">Membrane</keyword>
<sequence length="356" mass="35646">MTTKPTAPEVLDLVADWAQRQVIDEATAANLRADVAGRTDLAADEPDGGFIGGAVAALVEVAGYLGAGLSIGAIAILFDVERWPDVPLALLLATIAVATTAAMWGLTARPVDGARARLAGVLTAAGAAAGAATVEVLIGDAGSCPSGVDCTAPWAHSRLAMSAAVAVAIAVVGFVRNRRALPHLVLGIGTLALSFGVAEAIHQQTYGHPMERTAGILLAIVSAVWIVGADADIMRPRWLGVLGGSAVLAGGLLSAIGNDAGPLVVAVVALALLGLAPVRDNIWLGVAGAAGAMVFVPTTLIETFGLDSRTAAAIVLPIGIVLLALAVRRLRRDVLDGDDTPSGAAASAGEDGRDGG</sequence>
<evidence type="ECO:0008006" key="4">
    <source>
        <dbReference type="Google" id="ProtNLM"/>
    </source>
</evidence>
<protein>
    <recommendedName>
        <fullName evidence="4">DUF2157 domain-containing protein</fullName>
    </recommendedName>
</protein>
<keyword evidence="1" id="KW-0812">Transmembrane</keyword>
<proteinExistence type="predicted"/>
<feature type="transmembrane region" description="Helical" evidence="1">
    <location>
        <begin position="184"/>
        <end position="201"/>
    </location>
</feature>